<keyword evidence="2" id="KW-1185">Reference proteome</keyword>
<name>A0ABV2BZT2_9GAMM</name>
<evidence type="ECO:0000313" key="1">
    <source>
        <dbReference type="EMBL" id="MET1257446.1"/>
    </source>
</evidence>
<protein>
    <submittedName>
        <fullName evidence="1">Uncharacterized protein</fullName>
    </submittedName>
</protein>
<dbReference type="EMBL" id="JBEVCJ010000069">
    <property type="protein sequence ID" value="MET1257446.1"/>
    <property type="molecule type" value="Genomic_DNA"/>
</dbReference>
<reference evidence="1 2" key="1">
    <citation type="submission" date="2024-06" db="EMBL/GenBank/DDBJ databases">
        <authorList>
            <person name="Li F."/>
        </authorList>
    </citation>
    <scope>NUCLEOTIDE SEQUENCE [LARGE SCALE GENOMIC DNA]</scope>
    <source>
        <strain evidence="1 2">GXAS 311</strain>
    </source>
</reference>
<evidence type="ECO:0000313" key="2">
    <source>
        <dbReference type="Proteomes" id="UP001548189"/>
    </source>
</evidence>
<dbReference type="Proteomes" id="UP001548189">
    <property type="component" value="Unassembled WGS sequence"/>
</dbReference>
<comment type="caution">
    <text evidence="1">The sequence shown here is derived from an EMBL/GenBank/DDBJ whole genome shotgun (WGS) entry which is preliminary data.</text>
</comment>
<sequence length="134" mass="14559">MSNKQATALLEAAFDPRKPVEVVIGGSRVRNFFGKGEFRLDSDLDIGFNAKMKNSQIDRILNSFDEAGDLVSERGVKIFAGNKPPSGIIESPQEFFQRSGIREFPPSRAGEPFGPSGYISINPDGTITLVPPGM</sequence>
<proteinExistence type="predicted"/>
<accession>A0ABV2BZT2</accession>
<gene>
    <name evidence="1" type="ORF">ABVT43_20110</name>
</gene>
<organism evidence="1 2">
    <name type="scientific">Aliikangiella maris</name>
    <dbReference type="NCBI Taxonomy" id="3162458"/>
    <lineage>
        <taxon>Bacteria</taxon>
        <taxon>Pseudomonadati</taxon>
        <taxon>Pseudomonadota</taxon>
        <taxon>Gammaproteobacteria</taxon>
        <taxon>Oceanospirillales</taxon>
        <taxon>Pleioneaceae</taxon>
        <taxon>Aliikangiella</taxon>
    </lineage>
</organism>